<evidence type="ECO:0000313" key="1">
    <source>
        <dbReference type="EMBL" id="BAZ93595.1"/>
    </source>
</evidence>
<evidence type="ECO:0000313" key="2">
    <source>
        <dbReference type="Proteomes" id="UP000218765"/>
    </source>
</evidence>
<sequence>MKAKKFDADFDNGKDVTAALDQSKARRPQQKQRRVNVDFPDWMIESLDREASRLGVTRQSIIKVWLAERLEQQTSK</sequence>
<dbReference type="Proteomes" id="UP000218765">
    <property type="component" value="Chromosome"/>
</dbReference>
<dbReference type="OrthoDB" id="9798485at2"/>
<dbReference type="RefSeq" id="WP_096365664.1">
    <property type="nucleotide sequence ID" value="NZ_AP018052.1"/>
</dbReference>
<accession>A0A1Z4VQ24</accession>
<dbReference type="NCBIfam" id="NF047399">
    <property type="entry name" value="BrnA_antitoxin_add"/>
    <property type="match status" value="1"/>
</dbReference>
<organism evidence="1 2">
    <name type="scientific">Thiohalobacter thiocyanaticus</name>
    <dbReference type="NCBI Taxonomy" id="585455"/>
    <lineage>
        <taxon>Bacteria</taxon>
        <taxon>Pseudomonadati</taxon>
        <taxon>Pseudomonadota</taxon>
        <taxon>Gammaproteobacteria</taxon>
        <taxon>Thiohalobacterales</taxon>
        <taxon>Thiohalobacteraceae</taxon>
        <taxon>Thiohalobacter</taxon>
    </lineage>
</organism>
<reference evidence="1 2" key="1">
    <citation type="submission" date="2017-05" db="EMBL/GenBank/DDBJ databases">
        <title>Thiocyanate degradation by Thiohalobacter thiocyanaticus FOKN1.</title>
        <authorList>
            <person name="Oshiki M."/>
            <person name="Fukushima T."/>
            <person name="Kawano S."/>
            <person name="Nakagawa J."/>
        </authorList>
    </citation>
    <scope>NUCLEOTIDE SEQUENCE [LARGE SCALE GENOMIC DNA]</scope>
    <source>
        <strain evidence="1 2">FOKN1</strain>
    </source>
</reference>
<dbReference type="InterPro" id="IPR010985">
    <property type="entry name" value="Ribbon_hlx_hlx"/>
</dbReference>
<dbReference type="SUPFAM" id="SSF47598">
    <property type="entry name" value="Ribbon-helix-helix"/>
    <property type="match status" value="1"/>
</dbReference>
<keyword evidence="2" id="KW-1185">Reference proteome</keyword>
<protein>
    <submittedName>
        <fullName evidence="1">Transcriptional regulator</fullName>
    </submittedName>
</protein>
<dbReference type="GO" id="GO:0006355">
    <property type="term" value="P:regulation of DNA-templated transcription"/>
    <property type="evidence" value="ECO:0007669"/>
    <property type="project" value="InterPro"/>
</dbReference>
<gene>
    <name evidence="1" type="ORF">FOKN1_1196</name>
</gene>
<dbReference type="KEGG" id="ttc:FOKN1_1196"/>
<dbReference type="AlphaFoldDB" id="A0A1Z4VQ24"/>
<name>A0A1Z4VQ24_9GAMM</name>
<dbReference type="EMBL" id="AP018052">
    <property type="protein sequence ID" value="BAZ93595.1"/>
    <property type="molecule type" value="Genomic_DNA"/>
</dbReference>
<proteinExistence type="predicted"/>